<dbReference type="InterPro" id="IPR039424">
    <property type="entry name" value="SBP_5"/>
</dbReference>
<dbReference type="FunFam" id="3.90.76.10:FF:000001">
    <property type="entry name" value="Oligopeptide ABC transporter substrate-binding protein"/>
    <property type="match status" value="1"/>
</dbReference>
<dbReference type="SUPFAM" id="SSF53850">
    <property type="entry name" value="Periplasmic binding protein-like II"/>
    <property type="match status" value="1"/>
</dbReference>
<dbReference type="PANTHER" id="PTHR30290:SF10">
    <property type="entry name" value="PERIPLASMIC OLIGOPEPTIDE-BINDING PROTEIN-RELATED"/>
    <property type="match status" value="1"/>
</dbReference>
<comment type="subcellular location">
    <subcellularLocation>
        <location evidence="1">Cell envelope</location>
    </subcellularLocation>
</comment>
<evidence type="ECO:0000256" key="1">
    <source>
        <dbReference type="ARBA" id="ARBA00004196"/>
    </source>
</evidence>
<dbReference type="Pfam" id="PF00496">
    <property type="entry name" value="SBP_bac_5"/>
    <property type="match status" value="1"/>
</dbReference>
<feature type="domain" description="Solute-binding protein family 5" evidence="6">
    <location>
        <begin position="75"/>
        <end position="140"/>
    </location>
</feature>
<dbReference type="EMBL" id="UGET01000004">
    <property type="protein sequence ID" value="STL81393.1"/>
    <property type="molecule type" value="Genomic_DNA"/>
</dbReference>
<keyword evidence="3" id="KW-0813">Transport</keyword>
<dbReference type="Gene3D" id="3.90.76.10">
    <property type="entry name" value="Dipeptide-binding Protein, Domain 1"/>
    <property type="match status" value="1"/>
</dbReference>
<keyword evidence="4 5" id="KW-0732">Signal</keyword>
<dbReference type="AlphaFoldDB" id="A0A377C0E9"/>
<dbReference type="Proteomes" id="UP000254255">
    <property type="component" value="Unassembled WGS sequence"/>
</dbReference>
<accession>A0A377C0E9</accession>
<dbReference type="GO" id="GO:0015833">
    <property type="term" value="P:peptide transport"/>
    <property type="evidence" value="ECO:0007669"/>
    <property type="project" value="TreeGrafter"/>
</dbReference>
<evidence type="ECO:0000259" key="6">
    <source>
        <dbReference type="Pfam" id="PF00496"/>
    </source>
</evidence>
<evidence type="ECO:0000256" key="5">
    <source>
        <dbReference type="SAM" id="SignalP"/>
    </source>
</evidence>
<feature type="chain" id="PRO_5016656219" evidence="5">
    <location>
        <begin position="21"/>
        <end position="161"/>
    </location>
</feature>
<evidence type="ECO:0000256" key="2">
    <source>
        <dbReference type="ARBA" id="ARBA00005695"/>
    </source>
</evidence>
<evidence type="ECO:0000256" key="3">
    <source>
        <dbReference type="ARBA" id="ARBA00022448"/>
    </source>
</evidence>
<sequence length="161" mass="17523">MYTRNLLWLVSLVSAAPLYAADVPANTPLAPQQVFRYNNHSDPGTLDPQKVEENTAAQIVLDLFEGLVWMDGEGQVQPAQAERWEILDGGKRYIFHLRSGLQWSDGQPLTAEDFVLGWQRAVDPKTASPFAGYLAQAHINNAAAIVAGKADVTSLGCQSDG</sequence>
<dbReference type="GO" id="GO:0030288">
    <property type="term" value="C:outer membrane-bounded periplasmic space"/>
    <property type="evidence" value="ECO:0007669"/>
    <property type="project" value="TreeGrafter"/>
</dbReference>
<protein>
    <submittedName>
        <fullName evidence="7">Binding protein</fullName>
    </submittedName>
</protein>
<organism evidence="7 8">
    <name type="scientific">Escherichia coli</name>
    <dbReference type="NCBI Taxonomy" id="562"/>
    <lineage>
        <taxon>Bacteria</taxon>
        <taxon>Pseudomonadati</taxon>
        <taxon>Pseudomonadota</taxon>
        <taxon>Gammaproteobacteria</taxon>
        <taxon>Enterobacterales</taxon>
        <taxon>Enterobacteriaceae</taxon>
        <taxon>Escherichia</taxon>
    </lineage>
</organism>
<gene>
    <name evidence="7" type="primary">ygiS_2</name>
    <name evidence="7" type="ORF">NCTC13148_03032</name>
</gene>
<proteinExistence type="inferred from homology"/>
<dbReference type="Gene3D" id="3.40.190.10">
    <property type="entry name" value="Periplasmic binding protein-like II"/>
    <property type="match status" value="1"/>
</dbReference>
<dbReference type="InterPro" id="IPR000914">
    <property type="entry name" value="SBP_5_dom"/>
</dbReference>
<evidence type="ECO:0000313" key="8">
    <source>
        <dbReference type="Proteomes" id="UP000254255"/>
    </source>
</evidence>
<name>A0A377C0E9_ECOLX</name>
<dbReference type="GO" id="GO:1904680">
    <property type="term" value="F:peptide transmembrane transporter activity"/>
    <property type="evidence" value="ECO:0007669"/>
    <property type="project" value="TreeGrafter"/>
</dbReference>
<feature type="signal peptide" evidence="5">
    <location>
        <begin position="1"/>
        <end position="20"/>
    </location>
</feature>
<reference evidence="7 8" key="1">
    <citation type="submission" date="2018-06" db="EMBL/GenBank/DDBJ databases">
        <authorList>
            <consortium name="Pathogen Informatics"/>
            <person name="Doyle S."/>
        </authorList>
    </citation>
    <scope>NUCLEOTIDE SEQUENCE [LARGE SCALE GENOMIC DNA]</scope>
    <source>
        <strain evidence="7 8">NCTC13148</strain>
    </source>
</reference>
<dbReference type="PANTHER" id="PTHR30290">
    <property type="entry name" value="PERIPLASMIC BINDING COMPONENT OF ABC TRANSPORTER"/>
    <property type="match status" value="1"/>
</dbReference>
<evidence type="ECO:0000313" key="7">
    <source>
        <dbReference type="EMBL" id="STL81393.1"/>
    </source>
</evidence>
<comment type="similarity">
    <text evidence="2">Belongs to the bacterial solute-binding protein 5 family.</text>
</comment>
<evidence type="ECO:0000256" key="4">
    <source>
        <dbReference type="ARBA" id="ARBA00022729"/>
    </source>
</evidence>